<proteinExistence type="predicted"/>
<gene>
    <name evidence="1" type="ORF">V0U79_12800</name>
</gene>
<sequence length="379" mass="43402">MLELFAAALLIQDLPADWDEVLGTEIAEEWSAPVYRQYDFWIGEWDANWRPREEDGLDHVEEGRHTHQYVMPVLDGRAIMELAMPRDLDPETAQGRGFSIRYFNEEAGRWVMAQHWPGPQNDGFAFLDQLTGEEHFGRVQVYGADLRRTTPDGDPQIRRYTFSDIREDAFRWDGANTVDRGNNWFTWMAVDFQEINPDVDLPTVDQPLPGFHQGQLCTDEAHRAMDPLIGNWSGIAVNADGESQPASITAGRMLDGCGIVSVYQRPEAGYRSAVFYSWSPALERWYGLYLNNQRGENHRYYVGERGGEGAEFRLDTGVVIQDEETPYITNAGNDMSESLQRLTWVELNAERVVFRVETRSAPDAPWVLRWEYRLEPAAG</sequence>
<dbReference type="RefSeq" id="WP_330199905.1">
    <property type="nucleotide sequence ID" value="NZ_JAZDRP010000010.1"/>
</dbReference>
<organism evidence="1 2">
    <name type="scientific">Hyphobacterium lacteum</name>
    <dbReference type="NCBI Taxonomy" id="3116575"/>
    <lineage>
        <taxon>Bacteria</taxon>
        <taxon>Pseudomonadati</taxon>
        <taxon>Pseudomonadota</taxon>
        <taxon>Alphaproteobacteria</taxon>
        <taxon>Maricaulales</taxon>
        <taxon>Maricaulaceae</taxon>
        <taxon>Hyphobacterium</taxon>
    </lineage>
</organism>
<dbReference type="Proteomes" id="UP001354971">
    <property type="component" value="Unassembled WGS sequence"/>
</dbReference>
<reference evidence="1 2" key="1">
    <citation type="submission" date="2024-01" db="EMBL/GenBank/DDBJ databases">
        <title>Hyphobacterium bacterium isolated from marine sediment.</title>
        <authorList>
            <person name="Zhao S."/>
        </authorList>
    </citation>
    <scope>NUCLEOTIDE SEQUENCE [LARGE SCALE GENOMIC DNA]</scope>
    <source>
        <strain evidence="2">HN65</strain>
    </source>
</reference>
<accession>A0ABU7LTK8</accession>
<keyword evidence="2" id="KW-1185">Reference proteome</keyword>
<comment type="caution">
    <text evidence="1">The sequence shown here is derived from an EMBL/GenBank/DDBJ whole genome shotgun (WGS) entry which is preliminary data.</text>
</comment>
<evidence type="ECO:0008006" key="3">
    <source>
        <dbReference type="Google" id="ProtNLM"/>
    </source>
</evidence>
<name>A0ABU7LTK8_9PROT</name>
<dbReference type="EMBL" id="JAZDRP010000010">
    <property type="protein sequence ID" value="MEE2527243.1"/>
    <property type="molecule type" value="Genomic_DNA"/>
</dbReference>
<evidence type="ECO:0000313" key="2">
    <source>
        <dbReference type="Proteomes" id="UP001354971"/>
    </source>
</evidence>
<protein>
    <recommendedName>
        <fullName evidence="3">DUF1579 domain-containing protein</fullName>
    </recommendedName>
</protein>
<evidence type="ECO:0000313" key="1">
    <source>
        <dbReference type="EMBL" id="MEE2527243.1"/>
    </source>
</evidence>